<dbReference type="AlphaFoldDB" id="C4GG44"/>
<evidence type="ECO:0000313" key="1">
    <source>
        <dbReference type="EMBL" id="EEP69199.1"/>
    </source>
</evidence>
<organism evidence="1 2">
    <name type="scientific">Kingella oralis ATCC 51147</name>
    <dbReference type="NCBI Taxonomy" id="629741"/>
    <lineage>
        <taxon>Bacteria</taxon>
        <taxon>Pseudomonadati</taxon>
        <taxon>Pseudomonadota</taxon>
        <taxon>Betaproteobacteria</taxon>
        <taxon>Neisseriales</taxon>
        <taxon>Neisseriaceae</taxon>
        <taxon>Kingella</taxon>
    </lineage>
</organism>
<sequence length="40" mass="4491">MEQRCITFSSCLGCHRGSLKIHQARLYSFSGCLCLQGWLG</sequence>
<reference evidence="1" key="1">
    <citation type="submission" date="2009-04" db="EMBL/GenBank/DDBJ databases">
        <authorList>
            <person name="Weinstock G."/>
            <person name="Sodergren E."/>
            <person name="Clifton S."/>
            <person name="Fulton L."/>
            <person name="Fulton B."/>
            <person name="Courtney L."/>
            <person name="Fronick C."/>
            <person name="Harrison M."/>
            <person name="Strong C."/>
            <person name="Farmer C."/>
            <person name="Delahaunty K."/>
            <person name="Markovic C."/>
            <person name="Hall O."/>
            <person name="Minx P."/>
            <person name="Tomlinson C."/>
            <person name="Mitreva M."/>
            <person name="Nelson J."/>
            <person name="Hou S."/>
            <person name="Wollam A."/>
            <person name="Pepin K.H."/>
            <person name="Johnson M."/>
            <person name="Bhonagiri V."/>
            <person name="Nash W.E."/>
            <person name="Warren W."/>
            <person name="Chinwalla A."/>
            <person name="Mardis E.R."/>
            <person name="Wilson R.K."/>
        </authorList>
    </citation>
    <scope>NUCLEOTIDE SEQUENCE [LARGE SCALE GENOMIC DNA]</scope>
    <source>
        <strain evidence="1">ATCC 51147</strain>
    </source>
</reference>
<accession>C4GG44</accession>
<dbReference type="HOGENOM" id="CLU_3291001_0_0_4"/>
<proteinExistence type="predicted"/>
<keyword evidence="2" id="KW-1185">Reference proteome</keyword>
<protein>
    <submittedName>
        <fullName evidence="1">Uncharacterized protein</fullName>
    </submittedName>
</protein>
<name>C4GG44_9NEIS</name>
<dbReference type="Proteomes" id="UP000003009">
    <property type="component" value="Unassembled WGS sequence"/>
</dbReference>
<gene>
    <name evidence="1" type="ORF">GCWU000324_01111</name>
</gene>
<evidence type="ECO:0000313" key="2">
    <source>
        <dbReference type="Proteomes" id="UP000003009"/>
    </source>
</evidence>
<comment type="caution">
    <text evidence="1">The sequence shown here is derived from an EMBL/GenBank/DDBJ whole genome shotgun (WGS) entry which is preliminary data.</text>
</comment>
<dbReference type="EMBL" id="ACJW02000002">
    <property type="protein sequence ID" value="EEP69199.1"/>
    <property type="molecule type" value="Genomic_DNA"/>
</dbReference>